<keyword evidence="3 4" id="KW-0408">Iron</keyword>
<dbReference type="PANTHER" id="PTHR24305">
    <property type="entry name" value="CYTOCHROME P450"/>
    <property type="match status" value="1"/>
</dbReference>
<feature type="binding site" description="axial binding residue" evidence="3">
    <location>
        <position position="384"/>
    </location>
    <ligand>
        <name>heme</name>
        <dbReference type="ChEBI" id="CHEBI:30413"/>
    </ligand>
    <ligandPart>
        <name>Fe</name>
        <dbReference type="ChEBI" id="CHEBI:18248"/>
    </ligandPart>
</feature>
<dbReference type="RefSeq" id="WP_184800687.1">
    <property type="nucleotide sequence ID" value="NZ_JACIIZ010000006.1"/>
</dbReference>
<accession>A0A7X0AXI3</accession>
<evidence type="ECO:0000313" key="5">
    <source>
        <dbReference type="EMBL" id="MBB6251855.1"/>
    </source>
</evidence>
<dbReference type="GO" id="GO:0005506">
    <property type="term" value="F:iron ion binding"/>
    <property type="evidence" value="ECO:0007669"/>
    <property type="project" value="InterPro"/>
</dbReference>
<dbReference type="PRINTS" id="PR00385">
    <property type="entry name" value="P450"/>
</dbReference>
<keyword evidence="3 4" id="KW-0349">Heme</keyword>
<dbReference type="PRINTS" id="PR00463">
    <property type="entry name" value="EP450I"/>
</dbReference>
<evidence type="ECO:0000256" key="1">
    <source>
        <dbReference type="ARBA" id="ARBA00001971"/>
    </source>
</evidence>
<dbReference type="InterPro" id="IPR002401">
    <property type="entry name" value="Cyt_P450_E_grp-I"/>
</dbReference>
<reference evidence="5 6" key="1">
    <citation type="submission" date="2020-08" db="EMBL/GenBank/DDBJ databases">
        <title>Genomic Encyclopedia of Type Strains, Phase IV (KMG-IV): sequencing the most valuable type-strain genomes for metagenomic binning, comparative biology and taxonomic classification.</title>
        <authorList>
            <person name="Goeker M."/>
        </authorList>
    </citation>
    <scope>NUCLEOTIDE SEQUENCE [LARGE SCALE GENOMIC DNA]</scope>
    <source>
        <strain evidence="5 6">DSM 22198</strain>
    </source>
</reference>
<dbReference type="GO" id="GO:0016705">
    <property type="term" value="F:oxidoreductase activity, acting on paired donors, with incorporation or reduction of molecular oxygen"/>
    <property type="evidence" value="ECO:0007669"/>
    <property type="project" value="InterPro"/>
</dbReference>
<dbReference type="Gene3D" id="1.10.630.10">
    <property type="entry name" value="Cytochrome P450"/>
    <property type="match status" value="1"/>
</dbReference>
<dbReference type="InterPro" id="IPR050121">
    <property type="entry name" value="Cytochrome_P450_monoxygenase"/>
</dbReference>
<dbReference type="Pfam" id="PF00067">
    <property type="entry name" value="p450"/>
    <property type="match status" value="1"/>
</dbReference>
<keyword evidence="3 4" id="KW-0479">Metal-binding</keyword>
<dbReference type="PROSITE" id="PS00086">
    <property type="entry name" value="CYTOCHROME_P450"/>
    <property type="match status" value="1"/>
</dbReference>
<dbReference type="InterPro" id="IPR017972">
    <property type="entry name" value="Cyt_P450_CS"/>
</dbReference>
<dbReference type="GO" id="GO:0020037">
    <property type="term" value="F:heme binding"/>
    <property type="evidence" value="ECO:0007669"/>
    <property type="project" value="InterPro"/>
</dbReference>
<keyword evidence="6" id="KW-1185">Reference proteome</keyword>
<organism evidence="5 6">
    <name type="scientific">Nitrospirillum iridis</name>
    <dbReference type="NCBI Taxonomy" id="765888"/>
    <lineage>
        <taxon>Bacteria</taxon>
        <taxon>Pseudomonadati</taxon>
        <taxon>Pseudomonadota</taxon>
        <taxon>Alphaproteobacteria</taxon>
        <taxon>Rhodospirillales</taxon>
        <taxon>Azospirillaceae</taxon>
        <taxon>Nitrospirillum</taxon>
    </lineage>
</organism>
<dbReference type="PANTHER" id="PTHR24305:SF166">
    <property type="entry name" value="CYTOCHROME P450 12A4, MITOCHONDRIAL-RELATED"/>
    <property type="match status" value="1"/>
</dbReference>
<evidence type="ECO:0000313" key="6">
    <source>
        <dbReference type="Proteomes" id="UP000539175"/>
    </source>
</evidence>
<dbReference type="EMBL" id="JACIIZ010000006">
    <property type="protein sequence ID" value="MBB6251855.1"/>
    <property type="molecule type" value="Genomic_DNA"/>
</dbReference>
<gene>
    <name evidence="5" type="ORF">FHS74_002415</name>
</gene>
<evidence type="ECO:0000256" key="2">
    <source>
        <dbReference type="ARBA" id="ARBA00010617"/>
    </source>
</evidence>
<comment type="cofactor">
    <cofactor evidence="1 3">
        <name>heme</name>
        <dbReference type="ChEBI" id="CHEBI:30413"/>
    </cofactor>
</comment>
<dbReference type="Proteomes" id="UP000539175">
    <property type="component" value="Unassembled WGS sequence"/>
</dbReference>
<dbReference type="InterPro" id="IPR001128">
    <property type="entry name" value="Cyt_P450"/>
</dbReference>
<keyword evidence="4" id="KW-0503">Monooxygenase</keyword>
<comment type="caution">
    <text evidence="5">The sequence shown here is derived from an EMBL/GenBank/DDBJ whole genome shotgun (WGS) entry which is preliminary data.</text>
</comment>
<protein>
    <submittedName>
        <fullName evidence="5">Cytochrome P450</fullName>
    </submittedName>
</protein>
<dbReference type="SUPFAM" id="SSF48264">
    <property type="entry name" value="Cytochrome P450"/>
    <property type="match status" value="1"/>
</dbReference>
<comment type="similarity">
    <text evidence="2 4">Belongs to the cytochrome P450 family.</text>
</comment>
<evidence type="ECO:0000256" key="4">
    <source>
        <dbReference type="RuleBase" id="RU000461"/>
    </source>
</evidence>
<dbReference type="GO" id="GO:0004497">
    <property type="term" value="F:monooxygenase activity"/>
    <property type="evidence" value="ECO:0007669"/>
    <property type="project" value="UniProtKB-KW"/>
</dbReference>
<dbReference type="AlphaFoldDB" id="A0A7X0AXI3"/>
<evidence type="ECO:0000256" key="3">
    <source>
        <dbReference type="PIRSR" id="PIRSR602401-1"/>
    </source>
</evidence>
<dbReference type="InterPro" id="IPR036396">
    <property type="entry name" value="Cyt_P450_sf"/>
</dbReference>
<keyword evidence="4" id="KW-0560">Oxidoreductase</keyword>
<sequence>MSVLTRLRDTARRALLGDLPAFAADPIGFVEHHGIGANAPVALRLGPKPAFLISHPAGFQRVLVENRDAYGKGAEQARLRPLFGDGMVTANGPRWEAARQAAKAAFSQSRLNHGLELALCVLAQEAGRLAGNDGAEVDLHSLMGRLTMRMVVAALFHERLENGDSADAIYQAGCVAHRHLSLSMWRLVDLDLHLPTRQGRAFRAAIAEMERQIADFAQAPKGFLAALHPLVAEYGPAVMRDEAITALVAGFETTATAGCWLAYALAQRPELAAGLRQEVEERLPADGELRPALLRDLPRTRALVQEVLRLYPSAWWFARTALADDIVSGVHIPKGASILLCPWALHRQPSLWVAPLDLKPGRFLEGAPADKFAYLPFGAGPRACIGAQLATAELTALAAMLVTTFDIQALSGPLAAQVPEGGITLGAPRAGMTVRLSVRQPMRKVA</sequence>
<proteinExistence type="inferred from homology"/>
<name>A0A7X0AXI3_9PROT</name>